<accession>A0ABU5EDY1</accession>
<dbReference type="Proteomes" id="UP001279642">
    <property type="component" value="Unassembled WGS sequence"/>
</dbReference>
<keyword evidence="2" id="KW-1185">Reference proteome</keyword>
<dbReference type="SUPFAM" id="SSF55961">
    <property type="entry name" value="Bet v1-like"/>
    <property type="match status" value="1"/>
</dbReference>
<protein>
    <submittedName>
        <fullName evidence="1">Polyketide cyclase</fullName>
    </submittedName>
</protein>
<comment type="caution">
    <text evidence="1">The sequence shown here is derived from an EMBL/GenBank/DDBJ whole genome shotgun (WGS) entry which is preliminary data.</text>
</comment>
<dbReference type="EMBL" id="JAXCLW010000005">
    <property type="protein sequence ID" value="MDY0884536.1"/>
    <property type="molecule type" value="Genomic_DNA"/>
</dbReference>
<dbReference type="InterPro" id="IPR023393">
    <property type="entry name" value="START-like_dom_sf"/>
</dbReference>
<organism evidence="1 2">
    <name type="scientific">Dongia soli</name>
    <dbReference type="NCBI Taxonomy" id="600628"/>
    <lineage>
        <taxon>Bacteria</taxon>
        <taxon>Pseudomonadati</taxon>
        <taxon>Pseudomonadota</taxon>
        <taxon>Alphaproteobacteria</taxon>
        <taxon>Rhodospirillales</taxon>
        <taxon>Dongiaceae</taxon>
        <taxon>Dongia</taxon>
    </lineage>
</organism>
<reference evidence="1 2" key="1">
    <citation type="journal article" date="2016" name="Antonie Van Leeuwenhoek">
        <title>Dongia soli sp. nov., isolated from soil from Dokdo, Korea.</title>
        <authorList>
            <person name="Kim D.U."/>
            <person name="Lee H."/>
            <person name="Kim H."/>
            <person name="Kim S.G."/>
            <person name="Ka J.O."/>
        </authorList>
    </citation>
    <scope>NUCLEOTIDE SEQUENCE [LARGE SCALE GENOMIC DNA]</scope>
    <source>
        <strain evidence="1 2">D78</strain>
    </source>
</reference>
<evidence type="ECO:0000313" key="1">
    <source>
        <dbReference type="EMBL" id="MDY0884536.1"/>
    </source>
</evidence>
<name>A0ABU5EDY1_9PROT</name>
<dbReference type="RefSeq" id="WP_320509610.1">
    <property type="nucleotide sequence ID" value="NZ_JAXCLW010000005.1"/>
</dbReference>
<sequence length="147" mass="16331">MNLHFESGDDMSAALPCRTLSVWVDCDPQTVYAFLAAPTNFPRWASGLCFSIETMGDDWLAQTPHGPMRVRFTPPNDLGVVDHYVLPEEGPVIYVPMRVIANGGGSEVCLTLFRQPDMSDEKFAGDADWVERDLQGLKRVLEQAGEQ</sequence>
<evidence type="ECO:0000313" key="2">
    <source>
        <dbReference type="Proteomes" id="UP001279642"/>
    </source>
</evidence>
<gene>
    <name evidence="1" type="ORF">SMD27_16955</name>
</gene>
<proteinExistence type="predicted"/>
<dbReference type="Gene3D" id="3.30.530.20">
    <property type="match status" value="1"/>
</dbReference>